<name>A0AA38UIJ7_9AGAR</name>
<comment type="caution">
    <text evidence="3">The sequence shown here is derived from an EMBL/GenBank/DDBJ whole genome shotgun (WGS) entry which is preliminary data.</text>
</comment>
<dbReference type="Proteomes" id="UP001163846">
    <property type="component" value="Unassembled WGS sequence"/>
</dbReference>
<dbReference type="SUPFAM" id="SSF56112">
    <property type="entry name" value="Protein kinase-like (PK-like)"/>
    <property type="match status" value="1"/>
</dbReference>
<feature type="domain" description="Fungal-type protein kinase" evidence="2">
    <location>
        <begin position="212"/>
        <end position="688"/>
    </location>
</feature>
<dbReference type="Pfam" id="PF17667">
    <property type="entry name" value="Pkinase_fungal"/>
    <property type="match status" value="1"/>
</dbReference>
<dbReference type="PANTHER" id="PTHR38248:SF2">
    <property type="entry name" value="FUNK1 11"/>
    <property type="match status" value="1"/>
</dbReference>
<evidence type="ECO:0000256" key="1">
    <source>
        <dbReference type="SAM" id="MobiDB-lite"/>
    </source>
</evidence>
<protein>
    <recommendedName>
        <fullName evidence="2">Fungal-type protein kinase domain-containing protein</fullName>
    </recommendedName>
</protein>
<dbReference type="InterPro" id="IPR011009">
    <property type="entry name" value="Kinase-like_dom_sf"/>
</dbReference>
<accession>A0AA38UIJ7</accession>
<evidence type="ECO:0000259" key="2">
    <source>
        <dbReference type="Pfam" id="PF17667"/>
    </source>
</evidence>
<feature type="compositionally biased region" description="Pro residues" evidence="1">
    <location>
        <begin position="15"/>
        <end position="27"/>
    </location>
</feature>
<evidence type="ECO:0000313" key="3">
    <source>
        <dbReference type="EMBL" id="KAJ3843102.1"/>
    </source>
</evidence>
<evidence type="ECO:0000313" key="4">
    <source>
        <dbReference type="Proteomes" id="UP001163846"/>
    </source>
</evidence>
<feature type="region of interest" description="Disordered" evidence="1">
    <location>
        <begin position="1"/>
        <end position="52"/>
    </location>
</feature>
<dbReference type="PANTHER" id="PTHR38248">
    <property type="entry name" value="FUNK1 6"/>
    <property type="match status" value="1"/>
</dbReference>
<feature type="region of interest" description="Disordered" evidence="1">
    <location>
        <begin position="806"/>
        <end position="834"/>
    </location>
</feature>
<dbReference type="AlphaFoldDB" id="A0AA38UIJ7"/>
<sequence length="834" mass="94254">MADQVTETRIRTPEPVSPGPESQPPSTPRSHSQPPTFPSHPHSNSTPASKLKAALSSAFRTASNVEARRRLIVESDVPKMISEIPLQDYFDRILPPLPNKLKDKIGNVEQRLKTKGTIQRDRWEAFQVDPSLDKDDEATVFHRLTDIYDDVVNAARQIDSSLQPTFGLVVNGKNPMYSDRGVSSRPDAFLRLYPKSESQPSRVLRSNTSGKKTQKLENGKYFVYDIAVPQQFKLNDGATETDDDVAKLVYDMAQVLALDPCRRFTLGATIENRTTRLWFLSRATLLKTKPFDFMKDRHQLIHYFLSLAFSSPVDMGWDPTMTFSHNNQRKRQQYKIEVGGQSFTTLEVLSDASADSPLGRATRVWKVKDAGGGIRVLKDVWLESDRMGEHEIQDAILKDVEKYDQANNVKFRTALEKRMLTPLAHCKVPVNREPDDTTVVMLRGYDWANASPPVPLLMDRAQPKSEAQSMGLSMPGDRDSPHLITSSKPDGSHNAAEAESFNEDIEQAKLTNVAKRKARDFSRHRRYHYRIVFEQCATAIYDERSMDNVIRALVEVIRGLLILQLVNWVHRDISGGNIYWFAGSQMGLLGDFEYASRLEDARRHNVRTGTPFFMAAEAITNSYLFSSSSLDLSEDSVQVQPQEIDLDEARTKVSTPTSESSVPGTATLQFSHNPLHDLESVWWIFLYVLLFNDDQRSCARDAQARQDKMNELFHGQLEASSRLSFFKNAGLMRQAGECLSRSFAPAIQILIEMAALLNAAYEKSEKRLPREIDRQFFNIHLKFLKPMLSEDNVNPLSEITLVPVKENAKRTKPSPPDGPEPSAECIRTSSDICT</sequence>
<feature type="region of interest" description="Disordered" evidence="1">
    <location>
        <begin position="462"/>
        <end position="501"/>
    </location>
</feature>
<dbReference type="Gene3D" id="1.10.510.10">
    <property type="entry name" value="Transferase(Phosphotransferase) domain 1"/>
    <property type="match status" value="1"/>
</dbReference>
<dbReference type="InterPro" id="IPR040976">
    <property type="entry name" value="Pkinase_fungal"/>
</dbReference>
<feature type="compositionally biased region" description="Basic and acidic residues" evidence="1">
    <location>
        <begin position="1"/>
        <end position="12"/>
    </location>
</feature>
<gene>
    <name evidence="3" type="ORF">F5878DRAFT_554632</name>
</gene>
<reference evidence="3" key="1">
    <citation type="submission" date="2022-08" db="EMBL/GenBank/DDBJ databases">
        <authorList>
            <consortium name="DOE Joint Genome Institute"/>
            <person name="Min B."/>
            <person name="Riley R."/>
            <person name="Sierra-Patev S."/>
            <person name="Naranjo-Ortiz M."/>
            <person name="Looney B."/>
            <person name="Konkel Z."/>
            <person name="Slot J.C."/>
            <person name="Sakamoto Y."/>
            <person name="Steenwyk J.L."/>
            <person name="Rokas A."/>
            <person name="Carro J."/>
            <person name="Camarero S."/>
            <person name="Ferreira P."/>
            <person name="Molpeceres G."/>
            <person name="Ruiz-Duenas F.J."/>
            <person name="Serrano A."/>
            <person name="Henrissat B."/>
            <person name="Drula E."/>
            <person name="Hughes K.W."/>
            <person name="Mata J.L."/>
            <person name="Ishikawa N.K."/>
            <person name="Vargas-Isla R."/>
            <person name="Ushijima S."/>
            <person name="Smith C.A."/>
            <person name="Ahrendt S."/>
            <person name="Andreopoulos W."/>
            <person name="He G."/>
            <person name="Labutti K."/>
            <person name="Lipzen A."/>
            <person name="Ng V."/>
            <person name="Sandor L."/>
            <person name="Barry K."/>
            <person name="Martinez A.T."/>
            <person name="Xiao Y."/>
            <person name="Gibbons J.G."/>
            <person name="Terashima K."/>
            <person name="Hibbett D.S."/>
            <person name="Grigoriev I.V."/>
        </authorList>
    </citation>
    <scope>NUCLEOTIDE SEQUENCE</scope>
    <source>
        <strain evidence="3">TFB9207</strain>
    </source>
</reference>
<organism evidence="3 4">
    <name type="scientific">Lentinula raphanica</name>
    <dbReference type="NCBI Taxonomy" id="153919"/>
    <lineage>
        <taxon>Eukaryota</taxon>
        <taxon>Fungi</taxon>
        <taxon>Dikarya</taxon>
        <taxon>Basidiomycota</taxon>
        <taxon>Agaricomycotina</taxon>
        <taxon>Agaricomycetes</taxon>
        <taxon>Agaricomycetidae</taxon>
        <taxon>Agaricales</taxon>
        <taxon>Marasmiineae</taxon>
        <taxon>Omphalotaceae</taxon>
        <taxon>Lentinula</taxon>
    </lineage>
</organism>
<proteinExistence type="predicted"/>
<keyword evidence="4" id="KW-1185">Reference proteome</keyword>
<dbReference type="EMBL" id="MU805985">
    <property type="protein sequence ID" value="KAJ3843102.1"/>
    <property type="molecule type" value="Genomic_DNA"/>
</dbReference>